<dbReference type="EMBL" id="BMXB01000016">
    <property type="protein sequence ID" value="GHA47060.1"/>
    <property type="molecule type" value="Genomic_DNA"/>
</dbReference>
<keyword evidence="2" id="KW-1185">Reference proteome</keyword>
<accession>A0A918SK39</accession>
<dbReference type="Pfam" id="PF08888">
    <property type="entry name" value="HopJ"/>
    <property type="match status" value="1"/>
</dbReference>
<name>A0A918SK39_9FLAO</name>
<reference evidence="1" key="2">
    <citation type="submission" date="2020-09" db="EMBL/GenBank/DDBJ databases">
        <authorList>
            <person name="Sun Q."/>
            <person name="Kim S."/>
        </authorList>
    </citation>
    <scope>NUCLEOTIDE SEQUENCE</scope>
    <source>
        <strain evidence="1">KCTC 12719</strain>
    </source>
</reference>
<evidence type="ECO:0000313" key="2">
    <source>
        <dbReference type="Proteomes" id="UP000610456"/>
    </source>
</evidence>
<organism evidence="1 2">
    <name type="scientific">Salinimicrobium marinum</name>
    <dbReference type="NCBI Taxonomy" id="680283"/>
    <lineage>
        <taxon>Bacteria</taxon>
        <taxon>Pseudomonadati</taxon>
        <taxon>Bacteroidota</taxon>
        <taxon>Flavobacteriia</taxon>
        <taxon>Flavobacteriales</taxon>
        <taxon>Flavobacteriaceae</taxon>
        <taxon>Salinimicrobium</taxon>
    </lineage>
</organism>
<protein>
    <submittedName>
        <fullName evidence="1">Type III effector</fullName>
    </submittedName>
</protein>
<gene>
    <name evidence="1" type="ORF">GCM10007103_30150</name>
</gene>
<sequence length="118" mass="13646">MKIGDFIDKLKKNPQANSFSRTMEVIDEHYDFIPTAFNNGKLENFAGKNNGSCKIFAFAKRQQLSEELTLACFGEFYFKNVLENPEGKEHQNIRNFMKTGWAGIKYKGTALREKFLIH</sequence>
<proteinExistence type="predicted"/>
<dbReference type="Proteomes" id="UP000610456">
    <property type="component" value="Unassembled WGS sequence"/>
</dbReference>
<dbReference type="InterPro" id="IPR014984">
    <property type="entry name" value="HopJ"/>
</dbReference>
<dbReference type="AlphaFoldDB" id="A0A918SK39"/>
<comment type="caution">
    <text evidence="1">The sequence shown here is derived from an EMBL/GenBank/DDBJ whole genome shotgun (WGS) entry which is preliminary data.</text>
</comment>
<dbReference type="RefSeq" id="WP_189605622.1">
    <property type="nucleotide sequence ID" value="NZ_BMXB01000016.1"/>
</dbReference>
<reference evidence="1" key="1">
    <citation type="journal article" date="2014" name="Int. J. Syst. Evol. Microbiol.">
        <title>Complete genome sequence of Corynebacterium casei LMG S-19264T (=DSM 44701T), isolated from a smear-ripened cheese.</title>
        <authorList>
            <consortium name="US DOE Joint Genome Institute (JGI-PGF)"/>
            <person name="Walter F."/>
            <person name="Albersmeier A."/>
            <person name="Kalinowski J."/>
            <person name="Ruckert C."/>
        </authorList>
    </citation>
    <scope>NUCLEOTIDE SEQUENCE</scope>
    <source>
        <strain evidence="1">KCTC 12719</strain>
    </source>
</reference>
<evidence type="ECO:0000313" key="1">
    <source>
        <dbReference type="EMBL" id="GHA47060.1"/>
    </source>
</evidence>
<dbReference type="InterPro" id="IPR038604">
    <property type="entry name" value="HopJ_sf"/>
</dbReference>
<dbReference type="Gene3D" id="3.20.160.10">
    <property type="entry name" value="vpa0580 domain like"/>
    <property type="match status" value="1"/>
</dbReference>